<proteinExistence type="predicted"/>
<sequence length="101" mass="11057">MPTTPNGERVGVALVTYSTASAGFDTIAKLHDMRSDGLTLKVDWHRTPPERETARAVRRTRTPSGRGSAAARSEPLPPVETVKRHLSFLPVKGVSDRPIRL</sequence>
<dbReference type="VEuPathDB" id="FungiDB:AMAG_13455"/>
<evidence type="ECO:0000313" key="3">
    <source>
        <dbReference type="Proteomes" id="UP000054350"/>
    </source>
</evidence>
<evidence type="ECO:0008006" key="4">
    <source>
        <dbReference type="Google" id="ProtNLM"/>
    </source>
</evidence>
<feature type="region of interest" description="Disordered" evidence="1">
    <location>
        <begin position="50"/>
        <end position="78"/>
    </location>
</feature>
<dbReference type="Proteomes" id="UP000054350">
    <property type="component" value="Unassembled WGS sequence"/>
</dbReference>
<dbReference type="EMBL" id="GG745358">
    <property type="protein sequence ID" value="KNE68815.1"/>
    <property type="molecule type" value="Genomic_DNA"/>
</dbReference>
<dbReference type="InterPro" id="IPR035979">
    <property type="entry name" value="RBD_domain_sf"/>
</dbReference>
<dbReference type="GO" id="GO:0003676">
    <property type="term" value="F:nucleic acid binding"/>
    <property type="evidence" value="ECO:0007669"/>
    <property type="project" value="InterPro"/>
</dbReference>
<accession>A0A0L0T2C9</accession>
<protein>
    <recommendedName>
        <fullName evidence="4">RRM domain-containing protein</fullName>
    </recommendedName>
</protein>
<name>A0A0L0T2C9_ALLM3</name>
<evidence type="ECO:0000256" key="1">
    <source>
        <dbReference type="SAM" id="MobiDB-lite"/>
    </source>
</evidence>
<reference evidence="3" key="2">
    <citation type="submission" date="2009-11" db="EMBL/GenBank/DDBJ databases">
        <title>The Genome Sequence of Allomyces macrogynus strain ATCC 38327.</title>
        <authorList>
            <consortium name="The Broad Institute Genome Sequencing Platform"/>
            <person name="Russ C."/>
            <person name="Cuomo C."/>
            <person name="Shea T."/>
            <person name="Young S.K."/>
            <person name="Zeng Q."/>
            <person name="Koehrsen M."/>
            <person name="Haas B."/>
            <person name="Borodovsky M."/>
            <person name="Guigo R."/>
            <person name="Alvarado L."/>
            <person name="Berlin A."/>
            <person name="Borenstein D."/>
            <person name="Chen Z."/>
            <person name="Engels R."/>
            <person name="Freedman E."/>
            <person name="Gellesch M."/>
            <person name="Goldberg J."/>
            <person name="Griggs A."/>
            <person name="Gujja S."/>
            <person name="Heiman D."/>
            <person name="Hepburn T."/>
            <person name="Howarth C."/>
            <person name="Jen D."/>
            <person name="Larson L."/>
            <person name="Lewis B."/>
            <person name="Mehta T."/>
            <person name="Park D."/>
            <person name="Pearson M."/>
            <person name="Roberts A."/>
            <person name="Saif S."/>
            <person name="Shenoy N."/>
            <person name="Sisk P."/>
            <person name="Stolte C."/>
            <person name="Sykes S."/>
            <person name="Walk T."/>
            <person name="White J."/>
            <person name="Yandava C."/>
            <person name="Burger G."/>
            <person name="Gray M.W."/>
            <person name="Holland P.W.H."/>
            <person name="King N."/>
            <person name="Lang F.B.F."/>
            <person name="Roger A.J."/>
            <person name="Ruiz-Trillo I."/>
            <person name="Lander E."/>
            <person name="Nusbaum C."/>
        </authorList>
    </citation>
    <scope>NUCLEOTIDE SEQUENCE [LARGE SCALE GENOMIC DNA]</scope>
    <source>
        <strain evidence="3">ATCC 38327</strain>
    </source>
</reference>
<dbReference type="AlphaFoldDB" id="A0A0L0T2C9"/>
<gene>
    <name evidence="2" type="ORF">AMAG_13455</name>
</gene>
<dbReference type="SUPFAM" id="SSF54928">
    <property type="entry name" value="RNA-binding domain, RBD"/>
    <property type="match status" value="1"/>
</dbReference>
<reference evidence="2 3" key="1">
    <citation type="submission" date="2009-11" db="EMBL/GenBank/DDBJ databases">
        <title>Annotation of Allomyces macrogynus ATCC 38327.</title>
        <authorList>
            <consortium name="The Broad Institute Genome Sequencing Platform"/>
            <person name="Russ C."/>
            <person name="Cuomo C."/>
            <person name="Burger G."/>
            <person name="Gray M.W."/>
            <person name="Holland P.W.H."/>
            <person name="King N."/>
            <person name="Lang F.B.F."/>
            <person name="Roger A.J."/>
            <person name="Ruiz-Trillo I."/>
            <person name="Young S.K."/>
            <person name="Zeng Q."/>
            <person name="Gargeya S."/>
            <person name="Fitzgerald M."/>
            <person name="Haas B."/>
            <person name="Abouelleil A."/>
            <person name="Alvarado L."/>
            <person name="Arachchi H.M."/>
            <person name="Berlin A."/>
            <person name="Chapman S.B."/>
            <person name="Gearin G."/>
            <person name="Goldberg J."/>
            <person name="Griggs A."/>
            <person name="Gujja S."/>
            <person name="Hansen M."/>
            <person name="Heiman D."/>
            <person name="Howarth C."/>
            <person name="Larimer J."/>
            <person name="Lui A."/>
            <person name="MacDonald P.J.P."/>
            <person name="McCowen C."/>
            <person name="Montmayeur A."/>
            <person name="Murphy C."/>
            <person name="Neiman D."/>
            <person name="Pearson M."/>
            <person name="Priest M."/>
            <person name="Roberts A."/>
            <person name="Saif S."/>
            <person name="Shea T."/>
            <person name="Sisk P."/>
            <person name="Stolte C."/>
            <person name="Sykes S."/>
            <person name="Wortman J."/>
            <person name="Nusbaum C."/>
            <person name="Birren B."/>
        </authorList>
    </citation>
    <scope>NUCLEOTIDE SEQUENCE [LARGE SCALE GENOMIC DNA]</scope>
    <source>
        <strain evidence="2 3">ATCC 38327</strain>
    </source>
</reference>
<organism evidence="2 3">
    <name type="scientific">Allomyces macrogynus (strain ATCC 38327)</name>
    <name type="common">Allomyces javanicus var. macrogynus</name>
    <dbReference type="NCBI Taxonomy" id="578462"/>
    <lineage>
        <taxon>Eukaryota</taxon>
        <taxon>Fungi</taxon>
        <taxon>Fungi incertae sedis</taxon>
        <taxon>Blastocladiomycota</taxon>
        <taxon>Blastocladiomycetes</taxon>
        <taxon>Blastocladiales</taxon>
        <taxon>Blastocladiaceae</taxon>
        <taxon>Allomyces</taxon>
    </lineage>
</organism>
<evidence type="ECO:0000313" key="2">
    <source>
        <dbReference type="EMBL" id="KNE68815.1"/>
    </source>
</evidence>
<keyword evidence="3" id="KW-1185">Reference proteome</keyword>